<organism evidence="3 4">
    <name type="scientific">Coccomyxa subellipsoidea</name>
    <dbReference type="NCBI Taxonomy" id="248742"/>
    <lineage>
        <taxon>Eukaryota</taxon>
        <taxon>Viridiplantae</taxon>
        <taxon>Chlorophyta</taxon>
        <taxon>core chlorophytes</taxon>
        <taxon>Trebouxiophyceae</taxon>
        <taxon>Trebouxiophyceae incertae sedis</taxon>
        <taxon>Coccomyxaceae</taxon>
        <taxon>Coccomyxa</taxon>
    </lineage>
</organism>
<accession>A0ABR2YZV1</accession>
<gene>
    <name evidence="3" type="ORF">WJX75_004352</name>
</gene>
<dbReference type="Pfam" id="PF05180">
    <property type="entry name" value="zf-DNL"/>
    <property type="match status" value="1"/>
</dbReference>
<evidence type="ECO:0000259" key="2">
    <source>
        <dbReference type="PROSITE" id="PS51501"/>
    </source>
</evidence>
<dbReference type="Proteomes" id="UP001491310">
    <property type="component" value="Unassembled WGS sequence"/>
</dbReference>
<protein>
    <recommendedName>
        <fullName evidence="2">DNL-type domain-containing protein</fullName>
    </recommendedName>
</protein>
<dbReference type="InterPro" id="IPR024158">
    <property type="entry name" value="Mt_import_TIM15"/>
</dbReference>
<keyword evidence="1" id="KW-0863">Zinc-finger</keyword>
<keyword evidence="4" id="KW-1185">Reference proteome</keyword>
<dbReference type="PANTHER" id="PTHR20922:SF15">
    <property type="entry name" value="A_TM021B04.14 PROTEIN"/>
    <property type="match status" value="1"/>
</dbReference>
<dbReference type="PROSITE" id="PS51501">
    <property type="entry name" value="ZF_DNL"/>
    <property type="match status" value="1"/>
</dbReference>
<dbReference type="InterPro" id="IPR007853">
    <property type="entry name" value="Znf_DNL-typ"/>
</dbReference>
<evidence type="ECO:0000256" key="1">
    <source>
        <dbReference type="PROSITE-ProRule" id="PRU00834"/>
    </source>
</evidence>
<keyword evidence="1" id="KW-0479">Metal-binding</keyword>
<dbReference type="PANTHER" id="PTHR20922">
    <property type="entry name" value="DNL-TYPE ZINC FINGER PROTEIN"/>
    <property type="match status" value="1"/>
</dbReference>
<comment type="caution">
    <text evidence="3">The sequence shown here is derived from an EMBL/GenBank/DDBJ whole genome shotgun (WGS) entry which is preliminary data.</text>
</comment>
<dbReference type="EMBL" id="JALJOT010000002">
    <property type="protein sequence ID" value="KAK9917437.1"/>
    <property type="molecule type" value="Genomic_DNA"/>
</dbReference>
<name>A0ABR2YZV1_9CHLO</name>
<feature type="domain" description="DNL-type" evidence="2">
    <location>
        <begin position="124"/>
        <end position="221"/>
    </location>
</feature>
<evidence type="ECO:0000313" key="3">
    <source>
        <dbReference type="EMBL" id="KAK9917437.1"/>
    </source>
</evidence>
<proteinExistence type="predicted"/>
<evidence type="ECO:0000313" key="4">
    <source>
        <dbReference type="Proteomes" id="UP001491310"/>
    </source>
</evidence>
<sequence length="221" mass="24897">MPNGVYWLDKEAHRHDIVYGQNFVLQRPRRGGPGLVLYPKVAGLLKQGTAQSQALQRPQLDAMSLPAPFEQGFLDITDYRFMEEIEEDSRSAGDKPLGPECTGIVLHSLFGGVEQDDPQPPNRNPRRTRKVQFTCNLCGETTTKRVNPHAWENGTVFAECSGCKVKHKLIDNLKLFHELRGPVYPTPPMNPADLPSSLPLRPLLDFHQHPGLLNMFHPDEM</sequence>
<reference evidence="3 4" key="1">
    <citation type="journal article" date="2024" name="Nat. Commun.">
        <title>Phylogenomics reveals the evolutionary origins of lichenization in chlorophyte algae.</title>
        <authorList>
            <person name="Puginier C."/>
            <person name="Libourel C."/>
            <person name="Otte J."/>
            <person name="Skaloud P."/>
            <person name="Haon M."/>
            <person name="Grisel S."/>
            <person name="Petersen M."/>
            <person name="Berrin J.G."/>
            <person name="Delaux P.M."/>
            <person name="Dal Grande F."/>
            <person name="Keller J."/>
        </authorList>
    </citation>
    <scope>NUCLEOTIDE SEQUENCE [LARGE SCALE GENOMIC DNA]</scope>
    <source>
        <strain evidence="3 4">SAG 216-7</strain>
    </source>
</reference>
<keyword evidence="1" id="KW-0862">Zinc</keyword>